<reference evidence="2 3" key="1">
    <citation type="journal article" date="2017" name="PLoS Biol.">
        <title>The sea cucumber genome provides insights into morphological evolution and visceral regeneration.</title>
        <authorList>
            <person name="Zhang X."/>
            <person name="Sun L."/>
            <person name="Yuan J."/>
            <person name="Sun Y."/>
            <person name="Gao Y."/>
            <person name="Zhang L."/>
            <person name="Li S."/>
            <person name="Dai H."/>
            <person name="Hamel J.F."/>
            <person name="Liu C."/>
            <person name="Yu Y."/>
            <person name="Liu S."/>
            <person name="Lin W."/>
            <person name="Guo K."/>
            <person name="Jin S."/>
            <person name="Xu P."/>
            <person name="Storey K.B."/>
            <person name="Huan P."/>
            <person name="Zhang T."/>
            <person name="Zhou Y."/>
            <person name="Zhang J."/>
            <person name="Lin C."/>
            <person name="Li X."/>
            <person name="Xing L."/>
            <person name="Huo D."/>
            <person name="Sun M."/>
            <person name="Wang L."/>
            <person name="Mercier A."/>
            <person name="Li F."/>
            <person name="Yang H."/>
            <person name="Xiang J."/>
        </authorList>
    </citation>
    <scope>NUCLEOTIDE SEQUENCE [LARGE SCALE GENOMIC DNA]</scope>
    <source>
        <strain evidence="2">Shaxun</strain>
        <tissue evidence="2">Muscle</tissue>
    </source>
</reference>
<keyword evidence="3" id="KW-1185">Reference proteome</keyword>
<organism evidence="2 3">
    <name type="scientific">Stichopus japonicus</name>
    <name type="common">Sea cucumber</name>
    <dbReference type="NCBI Taxonomy" id="307972"/>
    <lineage>
        <taxon>Eukaryota</taxon>
        <taxon>Metazoa</taxon>
        <taxon>Echinodermata</taxon>
        <taxon>Eleutherozoa</taxon>
        <taxon>Echinozoa</taxon>
        <taxon>Holothuroidea</taxon>
        <taxon>Aspidochirotacea</taxon>
        <taxon>Aspidochirotida</taxon>
        <taxon>Stichopodidae</taxon>
        <taxon>Apostichopus</taxon>
    </lineage>
</organism>
<gene>
    <name evidence="2" type="ORF">BSL78_05023</name>
</gene>
<name>A0A2G8LCR8_STIJA</name>
<dbReference type="GO" id="GO:0003676">
    <property type="term" value="F:nucleic acid binding"/>
    <property type="evidence" value="ECO:0007669"/>
    <property type="project" value="InterPro"/>
</dbReference>
<protein>
    <recommendedName>
        <fullName evidence="4">Integrase catalytic domain-containing protein</fullName>
    </recommendedName>
</protein>
<evidence type="ECO:0000313" key="3">
    <source>
        <dbReference type="Proteomes" id="UP000230750"/>
    </source>
</evidence>
<accession>A0A2G8LCR8</accession>
<dbReference type="STRING" id="307972.A0A2G8LCR8"/>
<evidence type="ECO:0008006" key="4">
    <source>
        <dbReference type="Google" id="ProtNLM"/>
    </source>
</evidence>
<dbReference type="Proteomes" id="UP000230750">
    <property type="component" value="Unassembled WGS sequence"/>
</dbReference>
<dbReference type="AlphaFoldDB" id="A0A2G8LCR8"/>
<proteinExistence type="predicted"/>
<feature type="compositionally biased region" description="Basic and acidic residues" evidence="1">
    <location>
        <begin position="202"/>
        <end position="211"/>
    </location>
</feature>
<feature type="region of interest" description="Disordered" evidence="1">
    <location>
        <begin position="191"/>
        <end position="211"/>
    </location>
</feature>
<evidence type="ECO:0000313" key="2">
    <source>
        <dbReference type="EMBL" id="PIK58044.1"/>
    </source>
</evidence>
<evidence type="ECO:0000256" key="1">
    <source>
        <dbReference type="SAM" id="MobiDB-lite"/>
    </source>
</evidence>
<dbReference type="Gene3D" id="3.30.420.10">
    <property type="entry name" value="Ribonuclease H-like superfamily/Ribonuclease H"/>
    <property type="match status" value="1"/>
</dbReference>
<dbReference type="OrthoDB" id="10065153at2759"/>
<comment type="caution">
    <text evidence="2">The sequence shown here is derived from an EMBL/GenBank/DDBJ whole genome shotgun (WGS) entry which is preliminary data.</text>
</comment>
<dbReference type="EMBL" id="MRZV01000124">
    <property type="protein sequence ID" value="PIK58044.1"/>
    <property type="molecule type" value="Genomic_DNA"/>
</dbReference>
<sequence>MLGTLSEEKKANWKEFVAPLCHAYNATKHSSTGYAPYFLMFGRNPILPSDVAMQLPKPVISTRTHHKYAEQLREKLEFAHQLAAKHSKERAQHNKHVYDSKAKGNELEPEDRVLVRNVHLRVDVTEDSDTDDQSSWYAVVTRPVPARRSRACLTPEEVPRILKEQEVTTPHATLEEAEHNVSLEERRIPVEPEAVTPSTENRLYRHPDPQRLRLSPPQQALCWDHEYGTQYNQLDDRQDWQHDAKVCHMLT</sequence>
<dbReference type="InterPro" id="IPR036397">
    <property type="entry name" value="RNaseH_sf"/>
</dbReference>